<evidence type="ECO:0000313" key="2">
    <source>
        <dbReference type="EMBL" id="MCS0584899.1"/>
    </source>
</evidence>
<feature type="transmembrane region" description="Helical" evidence="1">
    <location>
        <begin position="232"/>
        <end position="252"/>
    </location>
</feature>
<keyword evidence="1" id="KW-0812">Transmembrane</keyword>
<feature type="transmembrane region" description="Helical" evidence="1">
    <location>
        <begin position="129"/>
        <end position="151"/>
    </location>
</feature>
<dbReference type="Proteomes" id="UP001204151">
    <property type="component" value="Unassembled WGS sequence"/>
</dbReference>
<name>A0ABT1ZZ49_9BURK</name>
<dbReference type="Pfam" id="PF19723">
    <property type="entry name" value="DUF6216"/>
    <property type="match status" value="1"/>
</dbReference>
<evidence type="ECO:0000256" key="1">
    <source>
        <dbReference type="SAM" id="Phobius"/>
    </source>
</evidence>
<keyword evidence="1" id="KW-0472">Membrane</keyword>
<keyword evidence="3" id="KW-1185">Reference proteome</keyword>
<reference evidence="2 3" key="1">
    <citation type="submission" date="2022-08" db="EMBL/GenBank/DDBJ databases">
        <title>Reclassification of Massilia species as members of the genera Telluria, Duganella, Pseudoduganella, Mokoshia gen. nov. and Zemynaea gen. nov. using orthogonal and non-orthogonal genome-based approaches.</title>
        <authorList>
            <person name="Bowman J.P."/>
        </authorList>
    </citation>
    <scope>NUCLEOTIDE SEQUENCE [LARGE SCALE GENOMIC DNA]</scope>
    <source>
        <strain evidence="2 3">JCM 31316</strain>
    </source>
</reference>
<organism evidence="2 3">
    <name type="scientific">Massilia pinisoli</name>
    <dbReference type="NCBI Taxonomy" id="1772194"/>
    <lineage>
        <taxon>Bacteria</taxon>
        <taxon>Pseudomonadati</taxon>
        <taxon>Pseudomonadota</taxon>
        <taxon>Betaproteobacteria</taxon>
        <taxon>Burkholderiales</taxon>
        <taxon>Oxalobacteraceae</taxon>
        <taxon>Telluria group</taxon>
        <taxon>Massilia</taxon>
    </lineage>
</organism>
<sequence length="284" mass="31677">MDISQGISSLGGILSNGTIMAALGATVLALFVWRRTRSFHPIMSRLWGLFSDRKECDDPTIDSFLKDRSALMQFRFTTGIRAETSREAHAVIDYAKTNRIDLDRIAACGEYFDIAIPALKNEKHLPKKWGLVLLVLSCAVCAITAIAFFFGSLSDQMIVRMKSSGTWFALDATRAKPLFGSNALIFSQCSSDHAQIARETRFTFSEIDILCKEKPESIATYVKSGLPEQRFAFAYVMAIFMYIAIFLFFWSYRGVNARQLHKLIEKGKGPDVTDPVPLVSASAI</sequence>
<accession>A0ABT1ZZ49</accession>
<protein>
    <submittedName>
        <fullName evidence="2">DUF6216 family protein</fullName>
    </submittedName>
</protein>
<dbReference type="RefSeq" id="WP_258819445.1">
    <property type="nucleotide sequence ID" value="NZ_JANUGW010000026.1"/>
</dbReference>
<proteinExistence type="predicted"/>
<evidence type="ECO:0000313" key="3">
    <source>
        <dbReference type="Proteomes" id="UP001204151"/>
    </source>
</evidence>
<gene>
    <name evidence="2" type="ORF">NX784_25250</name>
</gene>
<dbReference type="InterPro" id="IPR046188">
    <property type="entry name" value="DUF6216"/>
</dbReference>
<feature type="transmembrane region" description="Helical" evidence="1">
    <location>
        <begin position="12"/>
        <end position="33"/>
    </location>
</feature>
<keyword evidence="1" id="KW-1133">Transmembrane helix</keyword>
<dbReference type="EMBL" id="JANUGW010000026">
    <property type="protein sequence ID" value="MCS0584899.1"/>
    <property type="molecule type" value="Genomic_DNA"/>
</dbReference>
<comment type="caution">
    <text evidence="2">The sequence shown here is derived from an EMBL/GenBank/DDBJ whole genome shotgun (WGS) entry which is preliminary data.</text>
</comment>